<keyword evidence="2" id="KW-1185">Reference proteome</keyword>
<name>A0ABW2L9M0_9BACT</name>
<accession>A0ABW2L9M0</accession>
<protein>
    <submittedName>
        <fullName evidence="1">Uncharacterized protein</fullName>
    </submittedName>
</protein>
<evidence type="ECO:0000313" key="2">
    <source>
        <dbReference type="Proteomes" id="UP001596472"/>
    </source>
</evidence>
<sequence>MTSETAQVPAFPEKYAALCLEGEHSERMTPDERLMFLESMRQAFYGYDPTTHPGIRRIFTLVDSTSEEIISQVDLGDYRRRN</sequence>
<dbReference type="RefSeq" id="WP_379713454.1">
    <property type="nucleotide sequence ID" value="NZ_JBHTBS010000007.1"/>
</dbReference>
<dbReference type="EMBL" id="JBHTBS010000007">
    <property type="protein sequence ID" value="MFC7338290.1"/>
    <property type="molecule type" value="Genomic_DNA"/>
</dbReference>
<reference evidence="2" key="1">
    <citation type="journal article" date="2019" name="Int. J. Syst. Evol. Microbiol.">
        <title>The Global Catalogue of Microorganisms (GCM) 10K type strain sequencing project: providing services to taxonomists for standard genome sequencing and annotation.</title>
        <authorList>
            <consortium name="The Broad Institute Genomics Platform"/>
            <consortium name="The Broad Institute Genome Sequencing Center for Infectious Disease"/>
            <person name="Wu L."/>
            <person name="Ma J."/>
        </authorList>
    </citation>
    <scope>NUCLEOTIDE SEQUENCE [LARGE SCALE GENOMIC DNA]</scope>
    <source>
        <strain evidence="2">CGMCC 4.1467</strain>
    </source>
</reference>
<proteinExistence type="predicted"/>
<gene>
    <name evidence="1" type="ORF">ACFQY0_13935</name>
</gene>
<evidence type="ECO:0000313" key="1">
    <source>
        <dbReference type="EMBL" id="MFC7338290.1"/>
    </source>
</evidence>
<comment type="caution">
    <text evidence="1">The sequence shown here is derived from an EMBL/GenBank/DDBJ whole genome shotgun (WGS) entry which is preliminary data.</text>
</comment>
<dbReference type="Proteomes" id="UP001596472">
    <property type="component" value="Unassembled WGS sequence"/>
</dbReference>
<organism evidence="1 2">
    <name type="scientific">Haloferula chungangensis</name>
    <dbReference type="NCBI Taxonomy" id="1048331"/>
    <lineage>
        <taxon>Bacteria</taxon>
        <taxon>Pseudomonadati</taxon>
        <taxon>Verrucomicrobiota</taxon>
        <taxon>Verrucomicrobiia</taxon>
        <taxon>Verrucomicrobiales</taxon>
        <taxon>Verrucomicrobiaceae</taxon>
        <taxon>Haloferula</taxon>
    </lineage>
</organism>